<protein>
    <submittedName>
        <fullName evidence="2">MOSC domain-containing protein</fullName>
    </submittedName>
</protein>
<dbReference type="GO" id="GO:0030170">
    <property type="term" value="F:pyridoxal phosphate binding"/>
    <property type="evidence" value="ECO:0007669"/>
    <property type="project" value="InterPro"/>
</dbReference>
<evidence type="ECO:0000313" key="3">
    <source>
        <dbReference type="Proteomes" id="UP000189818"/>
    </source>
</evidence>
<evidence type="ECO:0000313" key="2">
    <source>
        <dbReference type="EMBL" id="SKB78920.1"/>
    </source>
</evidence>
<keyword evidence="3" id="KW-1185">Reference proteome</keyword>
<dbReference type="InterPro" id="IPR052716">
    <property type="entry name" value="MOSC_domain"/>
</dbReference>
<reference evidence="3" key="1">
    <citation type="submission" date="2017-02" db="EMBL/GenBank/DDBJ databases">
        <authorList>
            <person name="Varghese N."/>
            <person name="Submissions S."/>
        </authorList>
    </citation>
    <scope>NUCLEOTIDE SEQUENCE [LARGE SCALE GENOMIC DNA]</scope>
    <source>
        <strain evidence="3">UM2</strain>
    </source>
</reference>
<evidence type="ECO:0000259" key="1">
    <source>
        <dbReference type="PROSITE" id="PS51340"/>
    </source>
</evidence>
<organism evidence="2 3">
    <name type="scientific">Rhizorhabdus histidinilytica</name>
    <dbReference type="NCBI Taxonomy" id="439228"/>
    <lineage>
        <taxon>Bacteria</taxon>
        <taxon>Pseudomonadati</taxon>
        <taxon>Pseudomonadota</taxon>
        <taxon>Alphaproteobacteria</taxon>
        <taxon>Sphingomonadales</taxon>
        <taxon>Sphingomonadaceae</taxon>
        <taxon>Rhizorhabdus</taxon>
    </lineage>
</organism>
<proteinExistence type="predicted"/>
<name>A0A1T5E505_9SPHN</name>
<sequence>MPGRLIGIARKDRPHGPMELLDRVMIGLDTGVHGDHRGAIRPGKSNRRQVTILMAEDWTAAIADLGRPVSWEQRRANLLVEGVILPREEGARVRIGGAIVEITGECDPCRRMDAVADGLQLALRPEWRGGRIARVIEGGAIALGDEVEVEG</sequence>
<dbReference type="RefSeq" id="WP_079649089.1">
    <property type="nucleotide sequence ID" value="NZ_FUYM01000006.1"/>
</dbReference>
<dbReference type="SUPFAM" id="SSF50800">
    <property type="entry name" value="PK beta-barrel domain-like"/>
    <property type="match status" value="1"/>
</dbReference>
<gene>
    <name evidence="2" type="ORF">SAMN06295920_106179</name>
</gene>
<dbReference type="PROSITE" id="PS51340">
    <property type="entry name" value="MOSC"/>
    <property type="match status" value="1"/>
</dbReference>
<dbReference type="Gene3D" id="2.40.33.20">
    <property type="entry name" value="PK beta-barrel domain-like"/>
    <property type="match status" value="1"/>
</dbReference>
<dbReference type="PANTHER" id="PTHR36930">
    <property type="entry name" value="METAL-SULFUR CLUSTER BIOSYNTHESIS PROTEINS YUAD-RELATED"/>
    <property type="match status" value="1"/>
</dbReference>
<dbReference type="PANTHER" id="PTHR36930:SF1">
    <property type="entry name" value="MOSC DOMAIN-CONTAINING PROTEIN"/>
    <property type="match status" value="1"/>
</dbReference>
<feature type="domain" description="MOSC" evidence="1">
    <location>
        <begin position="18"/>
        <end position="150"/>
    </location>
</feature>
<dbReference type="STRING" id="439228.SAMN06295920_106179"/>
<dbReference type="GO" id="GO:0003824">
    <property type="term" value="F:catalytic activity"/>
    <property type="evidence" value="ECO:0007669"/>
    <property type="project" value="InterPro"/>
</dbReference>
<dbReference type="AlphaFoldDB" id="A0A1T5E505"/>
<dbReference type="InterPro" id="IPR005302">
    <property type="entry name" value="MoCF_Sase_C"/>
</dbReference>
<dbReference type="GO" id="GO:0030151">
    <property type="term" value="F:molybdenum ion binding"/>
    <property type="evidence" value="ECO:0007669"/>
    <property type="project" value="InterPro"/>
</dbReference>
<dbReference type="Pfam" id="PF03473">
    <property type="entry name" value="MOSC"/>
    <property type="match status" value="1"/>
</dbReference>
<dbReference type="EMBL" id="FUYM01000006">
    <property type="protein sequence ID" value="SKB78920.1"/>
    <property type="molecule type" value="Genomic_DNA"/>
</dbReference>
<dbReference type="Proteomes" id="UP000189818">
    <property type="component" value="Unassembled WGS sequence"/>
</dbReference>
<dbReference type="OrthoDB" id="1550913at2"/>
<dbReference type="InterPro" id="IPR011037">
    <property type="entry name" value="Pyrv_Knase-like_insert_dom_sf"/>
</dbReference>
<accession>A0A1T5E505</accession>